<dbReference type="GO" id="GO:0004519">
    <property type="term" value="F:endonuclease activity"/>
    <property type="evidence" value="ECO:0007669"/>
    <property type="project" value="UniProtKB-KW"/>
</dbReference>
<keyword evidence="5" id="KW-0378">Hydrolase</keyword>
<evidence type="ECO:0000313" key="6">
    <source>
        <dbReference type="Proteomes" id="UP001478817"/>
    </source>
</evidence>
<dbReference type="InterPro" id="IPR052021">
    <property type="entry name" value="Type-I_RS_S_subunit"/>
</dbReference>
<proteinExistence type="inferred from homology"/>
<evidence type="ECO:0000256" key="3">
    <source>
        <dbReference type="ARBA" id="ARBA00023125"/>
    </source>
</evidence>
<dbReference type="EC" id="3.1.21.-" evidence="5"/>
<dbReference type="InterPro" id="IPR044946">
    <property type="entry name" value="Restrct_endonuc_typeI_TRD_sf"/>
</dbReference>
<gene>
    <name evidence="5" type="ORF">AAAT05_05645</name>
</gene>
<dbReference type="SUPFAM" id="SSF116734">
    <property type="entry name" value="DNA methylase specificity domain"/>
    <property type="match status" value="1"/>
</dbReference>
<evidence type="ECO:0000256" key="1">
    <source>
        <dbReference type="ARBA" id="ARBA00010923"/>
    </source>
</evidence>
<keyword evidence="5" id="KW-0255">Endonuclease</keyword>
<keyword evidence="2" id="KW-0680">Restriction system</keyword>
<dbReference type="InterPro" id="IPR000055">
    <property type="entry name" value="Restrct_endonuc_typeI_TRD"/>
</dbReference>
<keyword evidence="6" id="KW-1185">Reference proteome</keyword>
<organism evidence="5 6">
    <name type="scientific">Paratractidigestivibacter faecalis</name>
    <dbReference type="NCBI Taxonomy" id="2292441"/>
    <lineage>
        <taxon>Bacteria</taxon>
        <taxon>Bacillati</taxon>
        <taxon>Actinomycetota</taxon>
        <taxon>Coriobacteriia</taxon>
        <taxon>Coriobacteriales</taxon>
        <taxon>Atopobiaceae</taxon>
        <taxon>Paratractidigestivibacter</taxon>
    </lineage>
</organism>
<dbReference type="Pfam" id="PF01420">
    <property type="entry name" value="Methylase_S"/>
    <property type="match status" value="1"/>
</dbReference>
<dbReference type="RefSeq" id="WP_349182434.1">
    <property type="nucleotide sequence ID" value="NZ_JBBNGS010000009.1"/>
</dbReference>
<reference evidence="5 6" key="1">
    <citation type="submission" date="2024-04" db="EMBL/GenBank/DDBJ databases">
        <title>Human intestinal bacterial collection.</title>
        <authorList>
            <person name="Pauvert C."/>
            <person name="Hitch T.C.A."/>
            <person name="Clavel T."/>
        </authorList>
    </citation>
    <scope>NUCLEOTIDE SEQUENCE [LARGE SCALE GENOMIC DNA]</scope>
    <source>
        <strain evidence="5 6">CLA-AA-H197</strain>
    </source>
</reference>
<dbReference type="GO" id="GO:0016787">
    <property type="term" value="F:hydrolase activity"/>
    <property type="evidence" value="ECO:0007669"/>
    <property type="project" value="UniProtKB-KW"/>
</dbReference>
<keyword evidence="3" id="KW-0238">DNA-binding</keyword>
<sequence>MGYRPLGECIESVIDHRGLTPKKLGGNWAQSGYRALSAKNIKNGALVQEDSMNRVSNEMYRRWMPEEVERGDVFITSEAPFGEVLYWDSDEKLVLSQRVFGLKVNRDICDSRYLYYWMQSPFFHGELRGRATGTTVVGLRQPELLRCIVKLPARDIQTAIAHVLGAIDSKITLNKQINGYLAA</sequence>
<dbReference type="PANTHER" id="PTHR30408:SF13">
    <property type="entry name" value="TYPE I RESTRICTION ENZYME HINDI SPECIFICITY SUBUNIT"/>
    <property type="match status" value="1"/>
</dbReference>
<name>A0ABV1IGZ3_9ACTN</name>
<accession>A0ABV1IGZ3</accession>
<feature type="domain" description="Type I restriction modification DNA specificity" evidence="4">
    <location>
        <begin position="16"/>
        <end position="178"/>
    </location>
</feature>
<keyword evidence="5" id="KW-0540">Nuclease</keyword>
<dbReference type="EMBL" id="JBBNGS010000009">
    <property type="protein sequence ID" value="MEQ2637826.1"/>
    <property type="molecule type" value="Genomic_DNA"/>
</dbReference>
<dbReference type="Gene3D" id="3.90.220.20">
    <property type="entry name" value="DNA methylase specificity domains"/>
    <property type="match status" value="1"/>
</dbReference>
<evidence type="ECO:0000313" key="5">
    <source>
        <dbReference type="EMBL" id="MEQ2637826.1"/>
    </source>
</evidence>
<comment type="caution">
    <text evidence="5">The sequence shown here is derived from an EMBL/GenBank/DDBJ whole genome shotgun (WGS) entry which is preliminary data.</text>
</comment>
<protein>
    <submittedName>
        <fullName evidence="5">Restriction endonuclease subunit S</fullName>
        <ecNumber evidence="5">3.1.21.-</ecNumber>
    </submittedName>
</protein>
<dbReference type="Proteomes" id="UP001478817">
    <property type="component" value="Unassembled WGS sequence"/>
</dbReference>
<comment type="similarity">
    <text evidence="1">Belongs to the type-I restriction system S methylase family.</text>
</comment>
<dbReference type="PANTHER" id="PTHR30408">
    <property type="entry name" value="TYPE-1 RESTRICTION ENZYME ECOKI SPECIFICITY PROTEIN"/>
    <property type="match status" value="1"/>
</dbReference>
<evidence type="ECO:0000256" key="2">
    <source>
        <dbReference type="ARBA" id="ARBA00022747"/>
    </source>
</evidence>
<evidence type="ECO:0000259" key="4">
    <source>
        <dbReference type="Pfam" id="PF01420"/>
    </source>
</evidence>